<dbReference type="AlphaFoldDB" id="M2T6E6"/>
<dbReference type="OMA" id="FVWDSAW"/>
<proteinExistence type="predicted"/>
<dbReference type="STRING" id="665912.M2T6E6"/>
<feature type="region of interest" description="Disordered" evidence="1">
    <location>
        <begin position="79"/>
        <end position="128"/>
    </location>
</feature>
<dbReference type="HOGENOM" id="CLU_048149_0_0_1"/>
<feature type="compositionally biased region" description="Acidic residues" evidence="1">
    <location>
        <begin position="80"/>
        <end position="127"/>
    </location>
</feature>
<protein>
    <submittedName>
        <fullName evidence="2">Uncharacterized protein</fullName>
    </submittedName>
</protein>
<keyword evidence="3" id="KW-1185">Reference proteome</keyword>
<dbReference type="eggNOG" id="ENOG502S720">
    <property type="taxonomic scope" value="Eukaryota"/>
</dbReference>
<dbReference type="OrthoDB" id="3795483at2759"/>
<accession>M2T6E6</accession>
<name>M2T6E6_COCSN</name>
<reference evidence="3" key="2">
    <citation type="journal article" date="2013" name="PLoS Genet.">
        <title>Comparative genome structure, secondary metabolite, and effector coding capacity across Cochliobolus pathogens.</title>
        <authorList>
            <person name="Condon B.J."/>
            <person name="Leng Y."/>
            <person name="Wu D."/>
            <person name="Bushley K.E."/>
            <person name="Ohm R.A."/>
            <person name="Otillar R."/>
            <person name="Martin J."/>
            <person name="Schackwitz W."/>
            <person name="Grimwood J."/>
            <person name="MohdZainudin N."/>
            <person name="Xue C."/>
            <person name="Wang R."/>
            <person name="Manning V.A."/>
            <person name="Dhillon B."/>
            <person name="Tu Z.J."/>
            <person name="Steffenson B.J."/>
            <person name="Salamov A."/>
            <person name="Sun H."/>
            <person name="Lowry S."/>
            <person name="LaButti K."/>
            <person name="Han J."/>
            <person name="Copeland A."/>
            <person name="Lindquist E."/>
            <person name="Barry K."/>
            <person name="Schmutz J."/>
            <person name="Baker S.E."/>
            <person name="Ciuffetti L.M."/>
            <person name="Grigoriev I.V."/>
            <person name="Zhong S."/>
            <person name="Turgeon B.G."/>
        </authorList>
    </citation>
    <scope>NUCLEOTIDE SEQUENCE [LARGE SCALE GENOMIC DNA]</scope>
    <source>
        <strain evidence="3">ND90Pr / ATCC 201652</strain>
    </source>
</reference>
<gene>
    <name evidence="2" type="ORF">COCSADRAFT_87819</name>
</gene>
<organism evidence="2 3">
    <name type="scientific">Cochliobolus sativus (strain ND90Pr / ATCC 201652)</name>
    <name type="common">Common root rot and spot blotch fungus</name>
    <name type="synonym">Bipolaris sorokiniana</name>
    <dbReference type="NCBI Taxonomy" id="665912"/>
    <lineage>
        <taxon>Eukaryota</taxon>
        <taxon>Fungi</taxon>
        <taxon>Dikarya</taxon>
        <taxon>Ascomycota</taxon>
        <taxon>Pezizomycotina</taxon>
        <taxon>Dothideomycetes</taxon>
        <taxon>Pleosporomycetidae</taxon>
        <taxon>Pleosporales</taxon>
        <taxon>Pleosporineae</taxon>
        <taxon>Pleosporaceae</taxon>
        <taxon>Bipolaris</taxon>
    </lineage>
</organism>
<evidence type="ECO:0000256" key="1">
    <source>
        <dbReference type="SAM" id="MobiDB-lite"/>
    </source>
</evidence>
<sequence length="346" mass="39575">MALNDAPDMFMSLPLEVRHSIFEYLSDRASSAGKNNPKRLLLHWFEKEESENIIVAYMRDHPTVPEPLFCYSWNDVISASEDDGGSDSDTTEEHETDTEEEEEDDEQDDDENDDDEEEEDSEDDEEVGYLNATETVGNGTYNSLYQPSVYPNAKWRHVPNFISLTHFPPPVELLLTSRQLNIEAKNWFYNVAVLRINATRNIAHTSFFEEALGQIANAAFSPMRNIRKAEVTFVWDSAWMRTDATGLAEAVFPALLHQRASFVYKILLKAPDLQKVDIKWHDSVQDNESANLKMEVLKHFQTLSATVNVEKHYLETDAKPKKHSIAGKRRLEFESFLSAMILGHPS</sequence>
<dbReference type="EMBL" id="KB445642">
    <property type="protein sequence ID" value="EMD64806.1"/>
    <property type="molecule type" value="Genomic_DNA"/>
</dbReference>
<dbReference type="Proteomes" id="UP000016934">
    <property type="component" value="Unassembled WGS sequence"/>
</dbReference>
<dbReference type="GeneID" id="19141210"/>
<dbReference type="RefSeq" id="XP_007699373.1">
    <property type="nucleotide sequence ID" value="XM_007701183.1"/>
</dbReference>
<evidence type="ECO:0000313" key="3">
    <source>
        <dbReference type="Proteomes" id="UP000016934"/>
    </source>
</evidence>
<evidence type="ECO:0000313" key="2">
    <source>
        <dbReference type="EMBL" id="EMD64806.1"/>
    </source>
</evidence>
<reference evidence="2 3" key="1">
    <citation type="journal article" date="2012" name="PLoS Pathog.">
        <title>Diverse lifestyles and strategies of plant pathogenesis encoded in the genomes of eighteen Dothideomycetes fungi.</title>
        <authorList>
            <person name="Ohm R.A."/>
            <person name="Feau N."/>
            <person name="Henrissat B."/>
            <person name="Schoch C.L."/>
            <person name="Horwitz B.A."/>
            <person name="Barry K.W."/>
            <person name="Condon B.J."/>
            <person name="Copeland A.C."/>
            <person name="Dhillon B."/>
            <person name="Glaser F."/>
            <person name="Hesse C.N."/>
            <person name="Kosti I."/>
            <person name="LaButti K."/>
            <person name="Lindquist E.A."/>
            <person name="Lucas S."/>
            <person name="Salamov A.A."/>
            <person name="Bradshaw R.E."/>
            <person name="Ciuffetti L."/>
            <person name="Hamelin R.C."/>
            <person name="Kema G.H.J."/>
            <person name="Lawrence C."/>
            <person name="Scott J.A."/>
            <person name="Spatafora J.W."/>
            <person name="Turgeon B.G."/>
            <person name="de Wit P.J.G.M."/>
            <person name="Zhong S."/>
            <person name="Goodwin S.B."/>
            <person name="Grigoriev I.V."/>
        </authorList>
    </citation>
    <scope>NUCLEOTIDE SEQUENCE [LARGE SCALE GENOMIC DNA]</scope>
    <source>
        <strain evidence="3">ND90Pr / ATCC 201652</strain>
    </source>
</reference>
<dbReference type="KEGG" id="bsc:COCSADRAFT_87819"/>